<evidence type="ECO:0000313" key="3">
    <source>
        <dbReference type="Proteomes" id="UP001321473"/>
    </source>
</evidence>
<keyword evidence="3" id="KW-1185">Reference proteome</keyword>
<dbReference type="EMBL" id="JARKHS020033988">
    <property type="protein sequence ID" value="KAK8758560.1"/>
    <property type="molecule type" value="Genomic_DNA"/>
</dbReference>
<sequence length="224" mass="24644">MLANLGDIGDNIVVNVRTMTVNSRGTAASLWRLFLAEELASSRDEPFDQMAREKDVLMLPTAIMFPYYEPDVPDYIRYGTFVTSLARATVLSYLKHGTHGSEPVAFANFTACTARNASPPSRDHVVIASATEAASNIYEAHSGGRPGESGVYKSSRPLLLAGLTSMSPWQLFYISFCYLLCTGDARNSPCNSGLLWNTQFALAFECPPESPMRANNTCKMFHHQ</sequence>
<dbReference type="EMBL" id="JARKHS020024026">
    <property type="protein sequence ID" value="KAK8768399.1"/>
    <property type="molecule type" value="Genomic_DNA"/>
</dbReference>
<dbReference type="Proteomes" id="UP001321473">
    <property type="component" value="Unassembled WGS sequence"/>
</dbReference>
<protein>
    <submittedName>
        <fullName evidence="2">Uncharacterized protein</fullName>
    </submittedName>
</protein>
<dbReference type="Gene3D" id="3.40.390.10">
    <property type="entry name" value="Collagenase (Catalytic Domain)"/>
    <property type="match status" value="1"/>
</dbReference>
<accession>A0AAQ4E109</accession>
<reference evidence="2" key="2">
    <citation type="submission" date="2023-03" db="EMBL/GenBank/DDBJ databases">
        <authorList>
            <person name="Thuy-Boun P."/>
        </authorList>
    </citation>
    <scope>NUCLEOTIDE SEQUENCE</scope>
    <source>
        <strain evidence="2">F_SG_1</strain>
        <tissue evidence="2">Salivary glands</tissue>
    </source>
</reference>
<name>A0AAQ4E109_AMBAM</name>
<dbReference type="AlphaFoldDB" id="A0AAQ4E109"/>
<dbReference type="SUPFAM" id="SSF55486">
    <property type="entry name" value="Metalloproteases ('zincins'), catalytic domain"/>
    <property type="match status" value="1"/>
</dbReference>
<evidence type="ECO:0000313" key="2">
    <source>
        <dbReference type="EMBL" id="KAK8768399.1"/>
    </source>
</evidence>
<gene>
    <name evidence="1" type="ORF">V5799_003807</name>
    <name evidence="2" type="ORF">V5799_015139</name>
</gene>
<dbReference type="GO" id="GO:0006508">
    <property type="term" value="P:proteolysis"/>
    <property type="evidence" value="ECO:0007669"/>
    <property type="project" value="InterPro"/>
</dbReference>
<dbReference type="PROSITE" id="PS51885">
    <property type="entry name" value="NEPRILYSIN"/>
    <property type="match status" value="1"/>
</dbReference>
<reference evidence="2" key="3">
    <citation type="submission" date="2024-02" db="EMBL/GenBank/DDBJ databases">
        <authorList>
            <person name="Mcdaniel E.A."/>
            <person name="Celebi F.M."/>
            <person name="Reiter T."/>
            <person name="Weiss E.C."/>
            <person name="Chou S."/>
        </authorList>
    </citation>
    <scope>NUCLEOTIDE SEQUENCE</scope>
    <source>
        <strain evidence="2">F_SG_1</strain>
        <tissue evidence="2">Salivary glands</tissue>
    </source>
</reference>
<evidence type="ECO:0000313" key="1">
    <source>
        <dbReference type="EMBL" id="KAK8758560.1"/>
    </source>
</evidence>
<dbReference type="InterPro" id="IPR024079">
    <property type="entry name" value="MetalloPept_cat_dom_sf"/>
</dbReference>
<dbReference type="InterPro" id="IPR000718">
    <property type="entry name" value="Peptidase_M13"/>
</dbReference>
<organism evidence="2 3">
    <name type="scientific">Amblyomma americanum</name>
    <name type="common">Lone star tick</name>
    <dbReference type="NCBI Taxonomy" id="6943"/>
    <lineage>
        <taxon>Eukaryota</taxon>
        <taxon>Metazoa</taxon>
        <taxon>Ecdysozoa</taxon>
        <taxon>Arthropoda</taxon>
        <taxon>Chelicerata</taxon>
        <taxon>Arachnida</taxon>
        <taxon>Acari</taxon>
        <taxon>Parasitiformes</taxon>
        <taxon>Ixodida</taxon>
        <taxon>Ixodoidea</taxon>
        <taxon>Ixodidae</taxon>
        <taxon>Amblyomminae</taxon>
        <taxon>Amblyomma</taxon>
    </lineage>
</organism>
<reference evidence="2 3" key="1">
    <citation type="journal article" date="2023" name="Arcadia Sci">
        <title>De novo assembly of a long-read Amblyomma americanum tick genome.</title>
        <authorList>
            <person name="Chou S."/>
            <person name="Poskanzer K.E."/>
            <person name="Rollins M."/>
            <person name="Thuy-Boun P.S."/>
        </authorList>
    </citation>
    <scope>NUCLEOTIDE SEQUENCE [LARGE SCALE GENOMIC DNA]</scope>
    <source>
        <strain evidence="2">F_SG_1</strain>
        <tissue evidence="2">Salivary glands</tissue>
    </source>
</reference>
<dbReference type="GO" id="GO:0004222">
    <property type="term" value="F:metalloendopeptidase activity"/>
    <property type="evidence" value="ECO:0007669"/>
    <property type="project" value="InterPro"/>
</dbReference>
<proteinExistence type="predicted"/>
<comment type="caution">
    <text evidence="2">The sequence shown here is derived from an EMBL/GenBank/DDBJ whole genome shotgun (WGS) entry which is preliminary data.</text>
</comment>